<dbReference type="PANTHER" id="PTHR11712">
    <property type="entry name" value="POLYKETIDE SYNTHASE-RELATED"/>
    <property type="match status" value="1"/>
</dbReference>
<sequence>MSRRVVVTGMGVVSPNGIGISTFLDAIQNGVSGIKFQPLYEELKFSCHVAGKPDFVLEDLKTKNYISEVVFHGLKGTNIGYGLMAALDAWADAGLEYDTDETRWETGCIFGNSVSDTEAMKNVITRVDNKEAKKLGSRVVEQAMNSGVTSYVSGRLGLGNKVITNSAACATGTQAILMGYETIKDGYAKRMLVGSSEYVDTYVFGSFDSMRVLSRKYNDQPEKASRPMSITAGGFVPGSGSAALVLEDLEFALARGAKIYAEVLGGSTNSGGQRMGGSMTAANPQGVIKCIEDSIANSKISANDIDLISGHLTATNADMQEIQNWCKALGRGGDDFPLMNSLKSMIGHCLSAAGSIEAVASILQMEHGFVHPNINLDDPNPEIGNYINLNRLPVSIVKKDINIVAKANFGFGDVNSCLIFSKFNPNDTTRDFN</sequence>
<gene>
    <name evidence="15" type="ORF">FSB76_12525</name>
</gene>
<keyword evidence="16" id="KW-1185">Reference proteome</keyword>
<evidence type="ECO:0000256" key="10">
    <source>
        <dbReference type="ARBA" id="ARBA00042143"/>
    </source>
</evidence>
<evidence type="ECO:0000256" key="4">
    <source>
        <dbReference type="ARBA" id="ARBA00013191"/>
    </source>
</evidence>
<evidence type="ECO:0000256" key="7">
    <source>
        <dbReference type="ARBA" id="ARBA00023315"/>
    </source>
</evidence>
<evidence type="ECO:0000256" key="3">
    <source>
        <dbReference type="ARBA" id="ARBA00011738"/>
    </source>
</evidence>
<evidence type="ECO:0000256" key="2">
    <source>
        <dbReference type="ARBA" id="ARBA00008467"/>
    </source>
</evidence>
<comment type="catalytic activity">
    <reaction evidence="11">
        <text>(3Z)-decenoyl-[ACP] + malonyl-[ACP] + H(+) = 3-oxo-(5Z)-dodecenoyl-[ACP] + holo-[ACP] + CO2</text>
        <dbReference type="Rhea" id="RHEA:54940"/>
        <dbReference type="Rhea" id="RHEA-COMP:9623"/>
        <dbReference type="Rhea" id="RHEA-COMP:9685"/>
        <dbReference type="Rhea" id="RHEA-COMP:9927"/>
        <dbReference type="Rhea" id="RHEA-COMP:14042"/>
        <dbReference type="ChEBI" id="CHEBI:15378"/>
        <dbReference type="ChEBI" id="CHEBI:16526"/>
        <dbReference type="ChEBI" id="CHEBI:64479"/>
        <dbReference type="ChEBI" id="CHEBI:78449"/>
        <dbReference type="ChEBI" id="CHEBI:78798"/>
        <dbReference type="ChEBI" id="CHEBI:138410"/>
    </reaction>
    <physiologicalReaction direction="left-to-right" evidence="11">
        <dbReference type="Rhea" id="RHEA:54941"/>
    </physiologicalReaction>
</comment>
<evidence type="ECO:0000313" key="15">
    <source>
        <dbReference type="EMBL" id="QEC76735.1"/>
    </source>
</evidence>
<dbReference type="InterPro" id="IPR020841">
    <property type="entry name" value="PKS_Beta-ketoAc_synthase_dom"/>
</dbReference>
<dbReference type="InterPro" id="IPR016039">
    <property type="entry name" value="Thiolase-like"/>
</dbReference>
<dbReference type="OrthoDB" id="9808669at2"/>
<dbReference type="GO" id="GO:0004315">
    <property type="term" value="F:3-oxoacyl-[acyl-carrier-protein] synthase activity"/>
    <property type="evidence" value="ECO:0007669"/>
    <property type="project" value="UniProtKB-EC"/>
</dbReference>
<comment type="catalytic activity">
    <reaction evidence="12">
        <text>a fatty acyl-[ACP] + malonyl-[ACP] + H(+) = a 3-oxoacyl-[ACP] + holo-[ACP] + CO2</text>
        <dbReference type="Rhea" id="RHEA:22836"/>
        <dbReference type="Rhea" id="RHEA-COMP:9623"/>
        <dbReference type="Rhea" id="RHEA-COMP:9685"/>
        <dbReference type="Rhea" id="RHEA-COMP:9916"/>
        <dbReference type="Rhea" id="RHEA-COMP:14125"/>
        <dbReference type="ChEBI" id="CHEBI:15378"/>
        <dbReference type="ChEBI" id="CHEBI:16526"/>
        <dbReference type="ChEBI" id="CHEBI:64479"/>
        <dbReference type="ChEBI" id="CHEBI:78449"/>
        <dbReference type="ChEBI" id="CHEBI:78776"/>
        <dbReference type="ChEBI" id="CHEBI:138651"/>
        <dbReference type="EC" id="2.3.1.41"/>
    </reaction>
    <physiologicalReaction direction="left-to-right" evidence="12">
        <dbReference type="Rhea" id="RHEA:22837"/>
    </physiologicalReaction>
</comment>
<evidence type="ECO:0000256" key="8">
    <source>
        <dbReference type="ARBA" id="ARBA00039450"/>
    </source>
</evidence>
<dbReference type="PROSITE" id="PS52004">
    <property type="entry name" value="KS3_2"/>
    <property type="match status" value="1"/>
</dbReference>
<organism evidence="15 16">
    <name type="scientific">Mucilaginibacter ginsenosidivorax</name>
    <dbReference type="NCBI Taxonomy" id="862126"/>
    <lineage>
        <taxon>Bacteria</taxon>
        <taxon>Pseudomonadati</taxon>
        <taxon>Bacteroidota</taxon>
        <taxon>Sphingobacteriia</taxon>
        <taxon>Sphingobacteriales</taxon>
        <taxon>Sphingobacteriaceae</taxon>
        <taxon>Mucilaginibacter</taxon>
    </lineage>
</organism>
<evidence type="ECO:0000256" key="5">
    <source>
        <dbReference type="ARBA" id="ARBA00022490"/>
    </source>
</evidence>
<dbReference type="GO" id="GO:0005829">
    <property type="term" value="C:cytosol"/>
    <property type="evidence" value="ECO:0007669"/>
    <property type="project" value="TreeGrafter"/>
</dbReference>
<comment type="subunit">
    <text evidence="3">Homodimer.</text>
</comment>
<evidence type="ECO:0000256" key="6">
    <source>
        <dbReference type="ARBA" id="ARBA00022679"/>
    </source>
</evidence>
<dbReference type="Proteomes" id="UP000321362">
    <property type="component" value="Chromosome"/>
</dbReference>
<dbReference type="InterPro" id="IPR014030">
    <property type="entry name" value="Ketoacyl_synth_N"/>
</dbReference>
<dbReference type="EC" id="2.3.1.41" evidence="4"/>
<evidence type="ECO:0000313" key="16">
    <source>
        <dbReference type="Proteomes" id="UP000321362"/>
    </source>
</evidence>
<evidence type="ECO:0000256" key="9">
    <source>
        <dbReference type="ARBA" id="ARBA00041620"/>
    </source>
</evidence>
<name>A0A5B8W1F0_9SPHI</name>
<dbReference type="CDD" id="cd00834">
    <property type="entry name" value="KAS_I_II"/>
    <property type="match status" value="1"/>
</dbReference>
<dbReference type="Pfam" id="PF00109">
    <property type="entry name" value="ketoacyl-synt"/>
    <property type="match status" value="1"/>
</dbReference>
<evidence type="ECO:0000256" key="12">
    <source>
        <dbReference type="ARBA" id="ARBA00048506"/>
    </source>
</evidence>
<comment type="subcellular location">
    <subcellularLocation>
        <location evidence="1">Cytoplasm</location>
    </subcellularLocation>
</comment>
<dbReference type="EMBL" id="CP042437">
    <property type="protein sequence ID" value="QEC76735.1"/>
    <property type="molecule type" value="Genomic_DNA"/>
</dbReference>
<comment type="similarity">
    <text evidence="2 13">Belongs to the thiolase-like superfamily. Beta-ketoacyl-ACP synthases family.</text>
</comment>
<keyword evidence="6 13" id="KW-0808">Transferase</keyword>
<dbReference type="InterPro" id="IPR014031">
    <property type="entry name" value="Ketoacyl_synth_C"/>
</dbReference>
<evidence type="ECO:0000256" key="11">
    <source>
        <dbReference type="ARBA" id="ARBA00048121"/>
    </source>
</evidence>
<keyword evidence="5" id="KW-0963">Cytoplasm</keyword>
<evidence type="ECO:0000259" key="14">
    <source>
        <dbReference type="PROSITE" id="PS52004"/>
    </source>
</evidence>
<dbReference type="Pfam" id="PF02801">
    <property type="entry name" value="Ketoacyl-synt_C"/>
    <property type="match status" value="1"/>
</dbReference>
<evidence type="ECO:0000256" key="1">
    <source>
        <dbReference type="ARBA" id="ARBA00004496"/>
    </source>
</evidence>
<dbReference type="SMART" id="SM00825">
    <property type="entry name" value="PKS_KS"/>
    <property type="match status" value="1"/>
</dbReference>
<dbReference type="PANTHER" id="PTHR11712:SF306">
    <property type="entry name" value="3-OXOACYL-[ACYL-CARRIER-PROTEIN] SYNTHASE 1"/>
    <property type="match status" value="1"/>
</dbReference>
<reference evidence="15 16" key="1">
    <citation type="journal article" date="2013" name="J. Microbiol.">
        <title>Mucilaginibacter ginsenosidivorax sp. nov., with ginsenoside converting activity isolated from sediment.</title>
        <authorList>
            <person name="Kim J.K."/>
            <person name="Choi T.E."/>
            <person name="Liu Q.M."/>
            <person name="Park H.Y."/>
            <person name="Yi T.H."/>
            <person name="Yoon M.H."/>
            <person name="Kim S.C."/>
            <person name="Im W.T."/>
        </authorList>
    </citation>
    <scope>NUCLEOTIDE SEQUENCE [LARGE SCALE GENOMIC DNA]</scope>
    <source>
        <strain evidence="15 16">KHI28</strain>
    </source>
</reference>
<protein>
    <recommendedName>
        <fullName evidence="8">3-oxoacyl-[acyl-carrier-protein] synthase 1</fullName>
        <ecNumber evidence="4">2.3.1.41</ecNumber>
    </recommendedName>
    <alternativeName>
        <fullName evidence="9">3-oxoacyl-[acyl-carrier-protein] synthase I</fullName>
    </alternativeName>
    <alternativeName>
        <fullName evidence="10">Beta-ketoacyl-ACP synthase I</fullName>
    </alternativeName>
</protein>
<dbReference type="AlphaFoldDB" id="A0A5B8W1F0"/>
<keyword evidence="7" id="KW-0012">Acyltransferase</keyword>
<dbReference type="GO" id="GO:0006633">
    <property type="term" value="P:fatty acid biosynthetic process"/>
    <property type="evidence" value="ECO:0007669"/>
    <property type="project" value="TreeGrafter"/>
</dbReference>
<dbReference type="KEGG" id="mgk:FSB76_12525"/>
<dbReference type="Gene3D" id="3.40.47.10">
    <property type="match status" value="1"/>
</dbReference>
<evidence type="ECO:0000256" key="13">
    <source>
        <dbReference type="RuleBase" id="RU003694"/>
    </source>
</evidence>
<dbReference type="RefSeq" id="WP_147053905.1">
    <property type="nucleotide sequence ID" value="NZ_CP042437.1"/>
</dbReference>
<dbReference type="InterPro" id="IPR000794">
    <property type="entry name" value="Beta-ketoacyl_synthase"/>
</dbReference>
<dbReference type="SUPFAM" id="SSF53901">
    <property type="entry name" value="Thiolase-like"/>
    <property type="match status" value="2"/>
</dbReference>
<accession>A0A5B8W1F0</accession>
<feature type="domain" description="Ketosynthase family 3 (KS3)" evidence="14">
    <location>
        <begin position="2"/>
        <end position="422"/>
    </location>
</feature>
<proteinExistence type="inferred from homology"/>